<reference evidence="1 2" key="1">
    <citation type="submission" date="2023-02" db="EMBL/GenBank/DDBJ databases">
        <title>Dictyobacter halimunensis sp. nov., a new member of the class Ktedonobacteria from forest soil in a geothermal area.</title>
        <authorList>
            <person name="Rachmania M.K."/>
            <person name="Ningsih F."/>
            <person name="Sakai Y."/>
            <person name="Yabe S."/>
            <person name="Yokota A."/>
            <person name="Sjamsuridzal W."/>
        </authorList>
    </citation>
    <scope>NUCLEOTIDE SEQUENCE [LARGE SCALE GENOMIC DNA]</scope>
    <source>
        <strain evidence="1 2">S3.2.2.5</strain>
    </source>
</reference>
<sequence length="56" mass="6362">MDYVIVDLDNASPENKAFSDNFLDVLNQIQRTGEFRPIAQADGVILLVREKNIAQR</sequence>
<gene>
    <name evidence="1" type="ORF">KDH_52260</name>
</gene>
<evidence type="ECO:0000313" key="1">
    <source>
        <dbReference type="EMBL" id="GLV58393.1"/>
    </source>
</evidence>
<protein>
    <submittedName>
        <fullName evidence="1">Uncharacterized protein</fullName>
    </submittedName>
</protein>
<organism evidence="1 2">
    <name type="scientific">Dictyobacter halimunensis</name>
    <dbReference type="NCBI Taxonomy" id="3026934"/>
    <lineage>
        <taxon>Bacteria</taxon>
        <taxon>Bacillati</taxon>
        <taxon>Chloroflexota</taxon>
        <taxon>Ktedonobacteria</taxon>
        <taxon>Ktedonobacterales</taxon>
        <taxon>Dictyobacteraceae</taxon>
        <taxon>Dictyobacter</taxon>
    </lineage>
</organism>
<keyword evidence="2" id="KW-1185">Reference proteome</keyword>
<dbReference type="Proteomes" id="UP001344906">
    <property type="component" value="Unassembled WGS sequence"/>
</dbReference>
<proteinExistence type="predicted"/>
<name>A0ABQ6FZI2_9CHLR</name>
<dbReference type="EMBL" id="BSRI01000002">
    <property type="protein sequence ID" value="GLV58393.1"/>
    <property type="molecule type" value="Genomic_DNA"/>
</dbReference>
<evidence type="ECO:0000313" key="2">
    <source>
        <dbReference type="Proteomes" id="UP001344906"/>
    </source>
</evidence>
<comment type="caution">
    <text evidence="1">The sequence shown here is derived from an EMBL/GenBank/DDBJ whole genome shotgun (WGS) entry which is preliminary data.</text>
</comment>
<accession>A0ABQ6FZI2</accession>